<dbReference type="Gene3D" id="3.40.50.1980">
    <property type="entry name" value="Nitrogenase molybdenum iron protein domain"/>
    <property type="match status" value="1"/>
</dbReference>
<name>A0ABS7UXF3_9BACI</name>
<dbReference type="PANTHER" id="PTHR42953">
    <property type="entry name" value="HIGH-AFFINITY ZINC UPTAKE SYSTEM PROTEIN ZNUA-RELATED"/>
    <property type="match status" value="1"/>
</dbReference>
<dbReference type="InterPro" id="IPR006127">
    <property type="entry name" value="ZnuA-like"/>
</dbReference>
<dbReference type="SUPFAM" id="SSF53807">
    <property type="entry name" value="Helical backbone' metal receptor"/>
    <property type="match status" value="1"/>
</dbReference>
<dbReference type="Proteomes" id="UP001165287">
    <property type="component" value="Unassembled WGS sequence"/>
</dbReference>
<gene>
    <name evidence="1" type="ORF">K9V48_22505</name>
</gene>
<evidence type="ECO:0000313" key="2">
    <source>
        <dbReference type="Proteomes" id="UP001165287"/>
    </source>
</evidence>
<sequence length="76" mass="8714">MLVGPLIELVKENNLKYIFFEPNLTNKVSEIVKNETGAKTLNLNTLEAISDENIENDEDYFDLMKENIRGLQQAIN</sequence>
<dbReference type="Pfam" id="PF01297">
    <property type="entry name" value="ZnuA"/>
    <property type="match status" value="1"/>
</dbReference>
<reference evidence="1" key="1">
    <citation type="submission" date="2024-05" db="EMBL/GenBank/DDBJ databases">
        <title>Metabacillus sp. nov., isolated from the rhizosphere soil of tomato plants.</title>
        <authorList>
            <person name="Ma R."/>
        </authorList>
    </citation>
    <scope>NUCLEOTIDE SEQUENCE</scope>
    <source>
        <strain evidence="1">DBTR6</strain>
    </source>
</reference>
<dbReference type="InterPro" id="IPR050492">
    <property type="entry name" value="Bact_metal-bind_prot9"/>
</dbReference>
<organism evidence="1 2">
    <name type="scientific">Metabacillus rhizolycopersici</name>
    <dbReference type="NCBI Taxonomy" id="2875709"/>
    <lineage>
        <taxon>Bacteria</taxon>
        <taxon>Bacillati</taxon>
        <taxon>Bacillota</taxon>
        <taxon>Bacilli</taxon>
        <taxon>Bacillales</taxon>
        <taxon>Bacillaceae</taxon>
        <taxon>Metabacillus</taxon>
    </lineage>
</organism>
<comment type="caution">
    <text evidence="1">The sequence shown here is derived from an EMBL/GenBank/DDBJ whole genome shotgun (WGS) entry which is preliminary data.</text>
</comment>
<dbReference type="PANTHER" id="PTHR42953:SF8">
    <property type="entry name" value="ZINT DOMAIN-CONTAINING PROTEIN"/>
    <property type="match status" value="1"/>
</dbReference>
<proteinExistence type="predicted"/>
<protein>
    <submittedName>
        <fullName evidence="1">Zinc ABC transporter substrate-binding protein</fullName>
    </submittedName>
</protein>
<dbReference type="RefSeq" id="WP_224141366.1">
    <property type="nucleotide sequence ID" value="NZ_JAIQUM010000075.1"/>
</dbReference>
<dbReference type="EMBL" id="JAIQUM010000075">
    <property type="protein sequence ID" value="MBZ5752929.1"/>
    <property type="molecule type" value="Genomic_DNA"/>
</dbReference>
<evidence type="ECO:0000313" key="1">
    <source>
        <dbReference type="EMBL" id="MBZ5752929.1"/>
    </source>
</evidence>
<accession>A0ABS7UXF3</accession>
<keyword evidence="2" id="KW-1185">Reference proteome</keyword>